<reference evidence="1 2" key="1">
    <citation type="journal article" date="2019" name="Microorganisms">
        <title>Genome Insights into the Novel Species Microvirga brassicacearum, a Rapeseed Endophyte with Biotechnological Potential.</title>
        <authorList>
            <person name="Jimenez-Gomez A."/>
            <person name="Saati-Santamaria Z."/>
            <person name="Igual J.M."/>
            <person name="Rivas R."/>
            <person name="Mateos P.F."/>
            <person name="Garcia-Fraile P."/>
        </authorList>
    </citation>
    <scope>NUCLEOTIDE SEQUENCE [LARGE SCALE GENOMIC DNA]</scope>
    <source>
        <strain evidence="1 2">CDVBN77</strain>
    </source>
</reference>
<protein>
    <recommendedName>
        <fullName evidence="3">DUF1254 domain-containing protein</fullName>
    </recommendedName>
</protein>
<evidence type="ECO:0000313" key="1">
    <source>
        <dbReference type="EMBL" id="KAB0265288.1"/>
    </source>
</evidence>
<accession>A0A5N3P6C7</accession>
<dbReference type="AlphaFoldDB" id="A0A5N3P6C7"/>
<proteinExistence type="predicted"/>
<keyword evidence="2" id="KW-1185">Reference proteome</keyword>
<organism evidence="1 2">
    <name type="scientific">Microvirga brassicacearum</name>
    <dbReference type="NCBI Taxonomy" id="2580413"/>
    <lineage>
        <taxon>Bacteria</taxon>
        <taxon>Pseudomonadati</taxon>
        <taxon>Pseudomonadota</taxon>
        <taxon>Alphaproteobacteria</taxon>
        <taxon>Hyphomicrobiales</taxon>
        <taxon>Methylobacteriaceae</taxon>
        <taxon>Microvirga</taxon>
    </lineage>
</organism>
<evidence type="ECO:0008006" key="3">
    <source>
        <dbReference type="Google" id="ProtNLM"/>
    </source>
</evidence>
<comment type="caution">
    <text evidence="1">The sequence shown here is derived from an EMBL/GenBank/DDBJ whole genome shotgun (WGS) entry which is preliminary data.</text>
</comment>
<dbReference type="OrthoDB" id="1346484at2"/>
<sequence>MNSISRFLFATACGVVLGIAVHIVVVLASPRFAEGDAIARVRSTLESETAQIVSPPGGGATWLPLPDPALAIAACAFDLNEGPARIAAKTGETFLSFSLHSKTSGVFFAVTDRAAIRGELELVIMTPRQLDEARAEEDENEPSRDVRIVAPEEQGYVIVRVAAPVRSLRPAATRAAEAVSCTVDGEGGEE</sequence>
<evidence type="ECO:0000313" key="2">
    <source>
        <dbReference type="Proteomes" id="UP000325684"/>
    </source>
</evidence>
<name>A0A5N3P6C7_9HYPH</name>
<gene>
    <name evidence="1" type="ORF">FEZ63_19250</name>
</gene>
<dbReference type="Proteomes" id="UP000325684">
    <property type="component" value="Unassembled WGS sequence"/>
</dbReference>
<dbReference type="EMBL" id="VCMV01000038">
    <property type="protein sequence ID" value="KAB0265288.1"/>
    <property type="molecule type" value="Genomic_DNA"/>
</dbReference>